<evidence type="ECO:0000256" key="1">
    <source>
        <dbReference type="ARBA" id="ARBA00004123"/>
    </source>
</evidence>
<feature type="region of interest" description="Disordered" evidence="6">
    <location>
        <begin position="449"/>
        <end position="468"/>
    </location>
</feature>
<keyword evidence="2" id="KW-0479">Metal-binding</keyword>
<feature type="region of interest" description="Disordered" evidence="6">
    <location>
        <begin position="52"/>
        <end position="72"/>
    </location>
</feature>
<sequence>MALNYVSDEEFESDEHSYSATQHSKKRHIIHNFFVYKYASFVKEVSDQRDASSAKKSKSKVRDQSTSTNQHNLLQEINSKNTLYGVNSKKQLRLRITVHYVSADKTLEEAVIEFIPFPPPHTRDAIGELVKRTFQEWNLKVPIIVTDNGSNMVKAFKLDQSNHMEEIIKSVVNESNKESEEVSLYSDVDQNRDSNTEPDSDDRSKIDPHSDELSSEETHHQINIENEEVKYQQFENQLTDSLRTFINPTSSSSPAEDREELLRKPCISHMLQLVMAIFDKFKSSSTSNSNSTATVPAFVKVISSAKRLVICEELGWDGLSNSDWAMLKSIVDLLAPFALYTQLVSGSKYITFSAAIPTIEELKLHLEACAEVVGLNLVSNAMLVDLKRRFDFITVPSSSHFDPTYLLSTILDPNYNLFVINNSAMRNTAIKNVLKVAKQMGVSFSSKPVTENEETDLAMEERRTPEDGLPKNLFQTSFRRLYKKTVSAANAVTILIIMANAIEKIKSPRKVINISDTKRNSCPNNMPKSKKNIFKWTKEDTELLIQEVEQYPVLYDTTMKDYKKGDVQAKARASIAKQFEGCSPLDVKDRWTYLKDQFRKARKIANHDDRSGTGTEDNGDFVDEGPQNSTDNISVDLHSDLITIYEDDDNTNNSSNDLETSLSYEQNSKKKKKCLSFKSPSTPSPTPGKRGKRHATNDNFDSEFGSILSSLKDIAKSKPEVFQSMQISSPILNPIQQDWTSFCQNFALRVADLPDEDSRDAIRMGMENLYWQNKKKKLIANQFNR</sequence>
<keyword evidence="3" id="KW-0863">Zinc-finger</keyword>
<name>A0ABR0AV39_9CRUS</name>
<evidence type="ECO:0000313" key="9">
    <source>
        <dbReference type="Proteomes" id="UP001234178"/>
    </source>
</evidence>
<evidence type="ECO:0000256" key="2">
    <source>
        <dbReference type="ARBA" id="ARBA00022723"/>
    </source>
</evidence>
<evidence type="ECO:0000313" key="8">
    <source>
        <dbReference type="EMBL" id="KAK4028817.1"/>
    </source>
</evidence>
<feature type="region of interest" description="Disordered" evidence="6">
    <location>
        <begin position="669"/>
        <end position="699"/>
    </location>
</feature>
<feature type="region of interest" description="Disordered" evidence="6">
    <location>
        <begin position="178"/>
        <end position="219"/>
    </location>
</feature>
<dbReference type="SMART" id="SM00595">
    <property type="entry name" value="MADF"/>
    <property type="match status" value="1"/>
</dbReference>
<dbReference type="CDD" id="cd00167">
    <property type="entry name" value="SANT"/>
    <property type="match status" value="1"/>
</dbReference>
<keyword evidence="4" id="KW-0862">Zinc</keyword>
<dbReference type="EMBL" id="JAOYFB010000039">
    <property type="protein sequence ID" value="KAK4028817.1"/>
    <property type="molecule type" value="Genomic_DNA"/>
</dbReference>
<keyword evidence="9" id="KW-1185">Reference proteome</keyword>
<feature type="region of interest" description="Disordered" evidence="6">
    <location>
        <begin position="605"/>
        <end position="633"/>
    </location>
</feature>
<gene>
    <name evidence="8" type="ORF">OUZ56_021835</name>
</gene>
<feature type="compositionally biased region" description="Basic and acidic residues" evidence="6">
    <location>
        <begin position="189"/>
        <end position="219"/>
    </location>
</feature>
<dbReference type="PANTHER" id="PTHR46481:SF10">
    <property type="entry name" value="ZINC FINGER BED DOMAIN-CONTAINING PROTEIN 39"/>
    <property type="match status" value="1"/>
</dbReference>
<dbReference type="InterPro" id="IPR009057">
    <property type="entry name" value="Homeodomain-like_sf"/>
</dbReference>
<dbReference type="SUPFAM" id="SSF46689">
    <property type="entry name" value="Homeodomain-like"/>
    <property type="match status" value="1"/>
</dbReference>
<organism evidence="8 9">
    <name type="scientific">Daphnia magna</name>
    <dbReference type="NCBI Taxonomy" id="35525"/>
    <lineage>
        <taxon>Eukaryota</taxon>
        <taxon>Metazoa</taxon>
        <taxon>Ecdysozoa</taxon>
        <taxon>Arthropoda</taxon>
        <taxon>Crustacea</taxon>
        <taxon>Branchiopoda</taxon>
        <taxon>Diplostraca</taxon>
        <taxon>Cladocera</taxon>
        <taxon>Anomopoda</taxon>
        <taxon>Daphniidae</taxon>
        <taxon>Daphnia</taxon>
    </lineage>
</organism>
<dbReference type="Pfam" id="PF10545">
    <property type="entry name" value="MADF_DNA_bdg"/>
    <property type="match status" value="1"/>
</dbReference>
<keyword evidence="5" id="KW-0539">Nucleus</keyword>
<reference evidence="8 9" key="1">
    <citation type="journal article" date="2023" name="Nucleic Acids Res.">
        <title>The hologenome of Daphnia magna reveals possible DNA methylation and microbiome-mediated evolution of the host genome.</title>
        <authorList>
            <person name="Chaturvedi A."/>
            <person name="Li X."/>
            <person name="Dhandapani V."/>
            <person name="Marshall H."/>
            <person name="Kissane S."/>
            <person name="Cuenca-Cambronero M."/>
            <person name="Asole G."/>
            <person name="Calvet F."/>
            <person name="Ruiz-Romero M."/>
            <person name="Marangio P."/>
            <person name="Guigo R."/>
            <person name="Rago D."/>
            <person name="Mirbahai L."/>
            <person name="Eastwood N."/>
            <person name="Colbourne J.K."/>
            <person name="Zhou J."/>
            <person name="Mallon E."/>
            <person name="Orsini L."/>
        </authorList>
    </citation>
    <scope>NUCLEOTIDE SEQUENCE [LARGE SCALE GENOMIC DNA]</scope>
    <source>
        <strain evidence="8">LRV0_1</strain>
    </source>
</reference>
<evidence type="ECO:0000256" key="6">
    <source>
        <dbReference type="SAM" id="MobiDB-lite"/>
    </source>
</evidence>
<feature type="domain" description="MADF" evidence="7">
    <location>
        <begin position="543"/>
        <end position="627"/>
    </location>
</feature>
<dbReference type="PROSITE" id="PS51029">
    <property type="entry name" value="MADF"/>
    <property type="match status" value="1"/>
</dbReference>
<feature type="compositionally biased region" description="Basic and acidic residues" evidence="6">
    <location>
        <begin position="459"/>
        <end position="468"/>
    </location>
</feature>
<dbReference type="SUPFAM" id="SSF53098">
    <property type="entry name" value="Ribonuclease H-like"/>
    <property type="match status" value="1"/>
</dbReference>
<comment type="subcellular location">
    <subcellularLocation>
        <location evidence="1">Nucleus</location>
    </subcellularLocation>
</comment>
<protein>
    <recommendedName>
        <fullName evidence="7">MADF domain-containing protein</fullName>
    </recommendedName>
</protein>
<accession>A0ABR0AV39</accession>
<proteinExistence type="predicted"/>
<dbReference type="InterPro" id="IPR012337">
    <property type="entry name" value="RNaseH-like_sf"/>
</dbReference>
<dbReference type="PANTHER" id="PTHR46481">
    <property type="entry name" value="ZINC FINGER BED DOMAIN-CONTAINING PROTEIN 4"/>
    <property type="match status" value="1"/>
</dbReference>
<dbReference type="InterPro" id="IPR006578">
    <property type="entry name" value="MADF-dom"/>
</dbReference>
<evidence type="ECO:0000256" key="3">
    <source>
        <dbReference type="ARBA" id="ARBA00022771"/>
    </source>
</evidence>
<dbReference type="InterPro" id="IPR052035">
    <property type="entry name" value="ZnF_BED_domain_contain"/>
</dbReference>
<dbReference type="InterPro" id="IPR001005">
    <property type="entry name" value="SANT/Myb"/>
</dbReference>
<dbReference type="Proteomes" id="UP001234178">
    <property type="component" value="Unassembled WGS sequence"/>
</dbReference>
<comment type="caution">
    <text evidence="8">The sequence shown here is derived from an EMBL/GenBank/DDBJ whole genome shotgun (WGS) entry which is preliminary data.</text>
</comment>
<evidence type="ECO:0000256" key="4">
    <source>
        <dbReference type="ARBA" id="ARBA00022833"/>
    </source>
</evidence>
<evidence type="ECO:0000259" key="7">
    <source>
        <dbReference type="PROSITE" id="PS51029"/>
    </source>
</evidence>
<evidence type="ECO:0000256" key="5">
    <source>
        <dbReference type="ARBA" id="ARBA00023242"/>
    </source>
</evidence>